<evidence type="ECO:0000259" key="2">
    <source>
        <dbReference type="Pfam" id="PF01494"/>
    </source>
</evidence>
<dbReference type="InterPro" id="IPR002938">
    <property type="entry name" value="FAD-bd"/>
</dbReference>
<evidence type="ECO:0000313" key="4">
    <source>
        <dbReference type="Proteomes" id="UP000667802"/>
    </source>
</evidence>
<evidence type="ECO:0000256" key="1">
    <source>
        <dbReference type="ARBA" id="ARBA00038396"/>
    </source>
</evidence>
<dbReference type="SUPFAM" id="SSF51905">
    <property type="entry name" value="FAD/NAD(P)-binding domain"/>
    <property type="match status" value="1"/>
</dbReference>
<dbReference type="InterPro" id="IPR036188">
    <property type="entry name" value="FAD/NAD-bd_sf"/>
</dbReference>
<organism evidence="3 4">
    <name type="scientific">Aetokthonos hydrillicola Thurmond2011</name>
    <dbReference type="NCBI Taxonomy" id="2712845"/>
    <lineage>
        <taxon>Bacteria</taxon>
        <taxon>Bacillati</taxon>
        <taxon>Cyanobacteriota</taxon>
        <taxon>Cyanophyceae</taxon>
        <taxon>Nostocales</taxon>
        <taxon>Hapalosiphonaceae</taxon>
        <taxon>Aetokthonos</taxon>
    </lineage>
</organism>
<dbReference type="Proteomes" id="UP000667802">
    <property type="component" value="Unassembled WGS sequence"/>
</dbReference>
<reference evidence="4" key="1">
    <citation type="journal article" date="2021" name="Science">
        <title>Hunting the eagle killer: A cyanobacterial neurotoxin causes vacuolar myelinopathy.</title>
        <authorList>
            <person name="Breinlinger S."/>
            <person name="Phillips T.J."/>
            <person name="Haram B.N."/>
            <person name="Mares J."/>
            <person name="Martinez Yerena J.A."/>
            <person name="Hrouzek P."/>
            <person name="Sobotka R."/>
            <person name="Henderson W.M."/>
            <person name="Schmieder P."/>
            <person name="Williams S.M."/>
            <person name="Lauderdale J.D."/>
            <person name="Wilde H.D."/>
            <person name="Gerrin W."/>
            <person name="Kust A."/>
            <person name="Washington J.W."/>
            <person name="Wagner C."/>
            <person name="Geier B."/>
            <person name="Liebeke M."/>
            <person name="Enke H."/>
            <person name="Niedermeyer T.H.J."/>
            <person name="Wilde S.B."/>
        </authorList>
    </citation>
    <scope>NUCLEOTIDE SEQUENCE [LARGE SCALE GENOMIC DNA]</scope>
    <source>
        <strain evidence="4">Thurmond2011</strain>
    </source>
</reference>
<name>A0AAP5MAW1_9CYAN</name>
<dbReference type="InterPro" id="IPR050816">
    <property type="entry name" value="Flavin-dep_Halogenase_NPB"/>
</dbReference>
<protein>
    <submittedName>
        <fullName evidence="3">NAD(P)/FAD-dependent oxidoreductase</fullName>
    </submittedName>
</protein>
<dbReference type="EMBL" id="JAALHA020000007">
    <property type="protein sequence ID" value="MDR9896119.1"/>
    <property type="molecule type" value="Genomic_DNA"/>
</dbReference>
<comment type="caution">
    <text evidence="3">The sequence shown here is derived from an EMBL/GenBank/DDBJ whole genome shotgun (WGS) entry which is preliminary data.</text>
</comment>
<dbReference type="Gene3D" id="3.50.50.60">
    <property type="entry name" value="FAD/NAD(P)-binding domain"/>
    <property type="match status" value="1"/>
</dbReference>
<dbReference type="AlphaFoldDB" id="A0AAP5MAW1"/>
<accession>A0AAP5MAW1</accession>
<feature type="domain" description="FAD-binding" evidence="2">
    <location>
        <begin position="4"/>
        <end position="301"/>
    </location>
</feature>
<comment type="similarity">
    <text evidence="1">Belongs to the flavin-dependent halogenase family. Bacterial tryptophan halogenase subfamily.</text>
</comment>
<dbReference type="Pfam" id="PF01494">
    <property type="entry name" value="FAD_binding_3"/>
    <property type="match status" value="1"/>
</dbReference>
<dbReference type="GO" id="GO:0071949">
    <property type="term" value="F:FAD binding"/>
    <property type="evidence" value="ECO:0007669"/>
    <property type="project" value="InterPro"/>
</dbReference>
<evidence type="ECO:0000313" key="3">
    <source>
        <dbReference type="EMBL" id="MDR9896119.1"/>
    </source>
</evidence>
<dbReference type="PANTHER" id="PTHR43747:SF1">
    <property type="entry name" value="SLR1998 PROTEIN"/>
    <property type="match status" value="1"/>
</dbReference>
<proteinExistence type="inferred from homology"/>
<dbReference type="PRINTS" id="PR00420">
    <property type="entry name" value="RNGMNOXGNASE"/>
</dbReference>
<gene>
    <name evidence="3" type="ORF">G7B40_016335</name>
</gene>
<sequence>MNTYDVVILGGGPAGCATALSLQSHFPTLDLILLESSAYDHQRVGEVLPAIARPLLTHLGIWEGFEAEQFRSVHSQAAAWGQPFLLENHFIYSARGEGWHLTRTRFDQFLGEQVSQRGVEVQLKAKLASIIQPNFTPNNLWHLHLSNGTSLQTRFLVDATGRRATVARKMGRLLVFDHLTAFVGFFTINTHPTSSTLIESFPNGWWYTALANNCRVVACLTDSDLARELGLKDRDRWLALLGKTCWIQASVGDCLLQNEVIVRPANSTCLDQICGDNWLAVGDAASAYDPLSAQGITKSLRFGIFAGYAIGDQLTKQKTTGLAKYASLVRQEFEHYRQIHRQYSAQEQRWSQSRFWLRRH</sequence>
<dbReference type="PANTHER" id="PTHR43747">
    <property type="entry name" value="FAD-BINDING PROTEIN"/>
    <property type="match status" value="1"/>
</dbReference>
<dbReference type="Gene3D" id="3.30.9.100">
    <property type="match status" value="1"/>
</dbReference>
<keyword evidence="4" id="KW-1185">Reference proteome</keyword>
<dbReference type="RefSeq" id="WP_208349344.1">
    <property type="nucleotide sequence ID" value="NZ_JAALHA020000007.1"/>
</dbReference>